<dbReference type="GO" id="GO:0005743">
    <property type="term" value="C:mitochondrial inner membrane"/>
    <property type="evidence" value="ECO:0007669"/>
    <property type="project" value="TreeGrafter"/>
</dbReference>
<dbReference type="EMBL" id="CCKQ01008756">
    <property type="protein sequence ID" value="CDW80222.1"/>
    <property type="molecule type" value="Genomic_DNA"/>
</dbReference>
<dbReference type="AlphaFoldDB" id="A0A078AFB7"/>
<dbReference type="InterPro" id="IPR051130">
    <property type="entry name" value="Mito_struct-func_regulator"/>
</dbReference>
<dbReference type="PANTHER" id="PTHR43173:SF19">
    <property type="entry name" value="AARF DOMAIN-CONTAINING PROTEIN KINASE 1"/>
    <property type="match status" value="1"/>
</dbReference>
<dbReference type="GO" id="GO:0007005">
    <property type="term" value="P:mitochondrion organization"/>
    <property type="evidence" value="ECO:0007669"/>
    <property type="project" value="TreeGrafter"/>
</dbReference>
<evidence type="ECO:0000313" key="3">
    <source>
        <dbReference type="EMBL" id="CDW80222.1"/>
    </source>
</evidence>
<gene>
    <name evidence="3" type="primary">Contig11540.g12345</name>
    <name evidence="3" type="ORF">STYLEM_9218</name>
</gene>
<evidence type="ECO:0000259" key="2">
    <source>
        <dbReference type="Pfam" id="PF03109"/>
    </source>
</evidence>
<keyword evidence="3" id="KW-0808">Transferase</keyword>
<dbReference type="Pfam" id="PF03109">
    <property type="entry name" value="ABC1"/>
    <property type="match status" value="1"/>
</dbReference>
<protein>
    <submittedName>
        <fullName evidence="3">Uncharacterized aarf domain-containing protein kinase 1 isoform 1</fullName>
    </submittedName>
</protein>
<reference evidence="3 4" key="1">
    <citation type="submission" date="2014-06" db="EMBL/GenBank/DDBJ databases">
        <authorList>
            <person name="Swart Estienne"/>
        </authorList>
    </citation>
    <scope>NUCLEOTIDE SEQUENCE [LARGE SCALE GENOMIC DNA]</scope>
    <source>
        <strain evidence="3 4">130c</strain>
    </source>
</reference>
<dbReference type="InterPro" id="IPR045307">
    <property type="entry name" value="ADCK1_dom"/>
</dbReference>
<keyword evidence="4" id="KW-1185">Reference proteome</keyword>
<dbReference type="SUPFAM" id="SSF56112">
    <property type="entry name" value="Protein kinase-like (PK-like)"/>
    <property type="match status" value="1"/>
</dbReference>
<name>A0A078AFB7_STYLE</name>
<dbReference type="Proteomes" id="UP000039865">
    <property type="component" value="Unassembled WGS sequence"/>
</dbReference>
<dbReference type="InterPro" id="IPR011009">
    <property type="entry name" value="Kinase-like_dom_sf"/>
</dbReference>
<sequence length="522" mass="60528">MGVIGKLFKLTSVTLVGGVGVTAYSYPELRKEPMQLISAMNRGIRVVKAGSMMASDYINAPEITSEVHAKAANRMYECFAKNAGPYIKLGQMVGQMQMLLPQEYCQAFEPMCMNAPKTPFVEVRKIVEADLGQTIEQVFSEFEEMPLASASLAQVHRAKLRSTGEVVAVKVQHKWIREQVPGDLRLIQFGVDIACKLFPEFKYGWLPEEFKTRLPLELDFTKEAENANKCREIFKNNKNVYVPKIYSDFTRQRVLVMSFEEGIPVSHVKEMHAKGYDLKRLAKIISETFIFMIYEKGFVHSDPHPGNLFARKKLINGKEDIELVILDHGIYTSLTEETRLSYTKLWRGILSQDEPMIKESSKELGADFYELFTAMIVNRTYEDVMNKGTAVNTKSRLGQVKSDEDKDAIKRYALYYHKDIVSILDMIKRELLLVLKTNNYLRAIDNRLGNPNNSYNIINEVTWKVFRNEVKTYRGWSYYREYIRYYWFRFLFTLYRMKIRIQGLFGIKASPEELEDFEQEAH</sequence>
<dbReference type="InParanoid" id="A0A078AFB7"/>
<proteinExistence type="inferred from homology"/>
<evidence type="ECO:0000313" key="4">
    <source>
        <dbReference type="Proteomes" id="UP000039865"/>
    </source>
</evidence>
<keyword evidence="3" id="KW-0418">Kinase</keyword>
<feature type="domain" description="ABC1 atypical kinase-like" evidence="2">
    <location>
        <begin position="114"/>
        <end position="360"/>
    </location>
</feature>
<organism evidence="3 4">
    <name type="scientific">Stylonychia lemnae</name>
    <name type="common">Ciliate</name>
    <dbReference type="NCBI Taxonomy" id="5949"/>
    <lineage>
        <taxon>Eukaryota</taxon>
        <taxon>Sar</taxon>
        <taxon>Alveolata</taxon>
        <taxon>Ciliophora</taxon>
        <taxon>Intramacronucleata</taxon>
        <taxon>Spirotrichea</taxon>
        <taxon>Stichotrichia</taxon>
        <taxon>Sporadotrichida</taxon>
        <taxon>Oxytrichidae</taxon>
        <taxon>Stylonychinae</taxon>
        <taxon>Stylonychia</taxon>
    </lineage>
</organism>
<dbReference type="OrthoDB" id="427480at2759"/>
<evidence type="ECO:0000256" key="1">
    <source>
        <dbReference type="ARBA" id="ARBA00009670"/>
    </source>
</evidence>
<dbReference type="GO" id="GO:0016301">
    <property type="term" value="F:kinase activity"/>
    <property type="evidence" value="ECO:0007669"/>
    <property type="project" value="UniProtKB-KW"/>
</dbReference>
<dbReference type="PANTHER" id="PTHR43173">
    <property type="entry name" value="ABC1 FAMILY PROTEIN"/>
    <property type="match status" value="1"/>
</dbReference>
<dbReference type="CDD" id="cd13969">
    <property type="entry name" value="ADCK1-like"/>
    <property type="match status" value="1"/>
</dbReference>
<dbReference type="GO" id="GO:0055088">
    <property type="term" value="P:lipid homeostasis"/>
    <property type="evidence" value="ECO:0007669"/>
    <property type="project" value="TreeGrafter"/>
</dbReference>
<comment type="similarity">
    <text evidence="1">Belongs to the protein kinase superfamily. ADCK protein kinase family.</text>
</comment>
<dbReference type="InterPro" id="IPR004147">
    <property type="entry name" value="ABC1_dom"/>
</dbReference>
<dbReference type="OMA" id="RCNPEDI"/>
<accession>A0A078AFB7</accession>